<evidence type="ECO:0000313" key="6">
    <source>
        <dbReference type="Ensembl" id="ENSGWIP00000009953.1"/>
    </source>
</evidence>
<sequence length="185" mass="20649">MSSHVGAEEIKETLRLTGNVVTTVCSERINMQMTFYVSSRVTLLFDWWDVHGATGMVLSVLVLFLFTILYELMKMWRVWLSNGSSQLTNQEPVCSISSSSVHMLDSSPSHSSLTPIITKPPSNSCLLHVSQTLLHVLQVSLGYLLMLCVMSYNVWIFVGVVFGSALGYFISFPLLDRGPIQTPVR</sequence>
<dbReference type="GeneID" id="114473546"/>
<keyword evidence="7" id="KW-1185">Reference proteome</keyword>
<organism evidence="6 7">
    <name type="scientific">Gouania willdenowi</name>
    <name type="common">Blunt-snouted clingfish</name>
    <name type="synonym">Lepadogaster willdenowi</name>
    <dbReference type="NCBI Taxonomy" id="441366"/>
    <lineage>
        <taxon>Eukaryota</taxon>
        <taxon>Metazoa</taxon>
        <taxon>Chordata</taxon>
        <taxon>Craniata</taxon>
        <taxon>Vertebrata</taxon>
        <taxon>Euteleostomi</taxon>
        <taxon>Actinopterygii</taxon>
        <taxon>Neopterygii</taxon>
        <taxon>Teleostei</taxon>
        <taxon>Neoteleostei</taxon>
        <taxon>Acanthomorphata</taxon>
        <taxon>Ovalentaria</taxon>
        <taxon>Blenniimorphae</taxon>
        <taxon>Blenniiformes</taxon>
        <taxon>Gobiesocoidei</taxon>
        <taxon>Gobiesocidae</taxon>
        <taxon>Gobiesocinae</taxon>
        <taxon>Gouania</taxon>
    </lineage>
</organism>
<dbReference type="Ensembl" id="ENSGWIT00000011076.1">
    <property type="protein sequence ID" value="ENSGWIP00000009953.1"/>
    <property type="gene ID" value="ENSGWIG00000005874.1"/>
</dbReference>
<evidence type="ECO:0000256" key="1">
    <source>
        <dbReference type="ARBA" id="ARBA00004107"/>
    </source>
</evidence>
<accession>A0A8C5DT10</accession>
<dbReference type="Proteomes" id="UP000694680">
    <property type="component" value="Chromosome 12"/>
</dbReference>
<comment type="subcellular location">
    <subcellularLocation>
        <location evidence="1">Late endosome membrane</location>
        <topology evidence="1">Multi-pass membrane protein</topology>
    </subcellularLocation>
    <subcellularLocation>
        <location evidence="5">Membrane</location>
        <topology evidence="5">Multi-pass membrane protein</topology>
    </subcellularLocation>
</comment>
<dbReference type="CTD" id="1318"/>
<evidence type="ECO:0000256" key="5">
    <source>
        <dbReference type="RuleBase" id="RU367022"/>
    </source>
</evidence>
<protein>
    <recommendedName>
        <fullName evidence="5">Copper transport protein</fullName>
    </recommendedName>
</protein>
<keyword evidence="2 5" id="KW-0812">Transmembrane</keyword>
<comment type="similarity">
    <text evidence="5">Belongs to the copper transporter (Ctr) (TC 1.A.56) family. SLC31A subfamily.</text>
</comment>
<keyword evidence="5" id="KW-0187">Copper transport</keyword>
<dbReference type="InterPro" id="IPR007274">
    <property type="entry name" value="Cop_transporter"/>
</dbReference>
<dbReference type="GO" id="GO:0005375">
    <property type="term" value="F:copper ion transmembrane transporter activity"/>
    <property type="evidence" value="ECO:0007669"/>
    <property type="project" value="UniProtKB-UniRule"/>
</dbReference>
<dbReference type="Pfam" id="PF04145">
    <property type="entry name" value="Ctr"/>
    <property type="match status" value="1"/>
</dbReference>
<reference evidence="6" key="1">
    <citation type="submission" date="2020-06" db="EMBL/GenBank/DDBJ databases">
        <authorList>
            <consortium name="Wellcome Sanger Institute Data Sharing"/>
        </authorList>
    </citation>
    <scope>NUCLEOTIDE SEQUENCE [LARGE SCALE GENOMIC DNA]</scope>
</reference>
<reference evidence="6" key="3">
    <citation type="submission" date="2025-09" db="UniProtKB">
        <authorList>
            <consortium name="Ensembl"/>
        </authorList>
    </citation>
    <scope>IDENTIFICATION</scope>
</reference>
<reference evidence="6" key="2">
    <citation type="submission" date="2025-08" db="UniProtKB">
        <authorList>
            <consortium name="Ensembl"/>
        </authorList>
    </citation>
    <scope>IDENTIFICATION</scope>
</reference>
<evidence type="ECO:0000256" key="3">
    <source>
        <dbReference type="ARBA" id="ARBA00022989"/>
    </source>
</evidence>
<keyword evidence="4 5" id="KW-0472">Membrane</keyword>
<keyword evidence="5" id="KW-0406">Ion transport</keyword>
<keyword evidence="3 5" id="KW-1133">Transmembrane helix</keyword>
<dbReference type="OrthoDB" id="73901at2759"/>
<evidence type="ECO:0000313" key="7">
    <source>
        <dbReference type="Proteomes" id="UP000694680"/>
    </source>
</evidence>
<name>A0A8C5DT10_GOUWI</name>
<keyword evidence="5" id="KW-0813">Transport</keyword>
<dbReference type="AlphaFoldDB" id="A0A8C5DT10"/>
<feature type="transmembrane region" description="Helical" evidence="5">
    <location>
        <begin position="152"/>
        <end position="175"/>
    </location>
</feature>
<dbReference type="RefSeq" id="XP_028319041.1">
    <property type="nucleotide sequence ID" value="XM_028463240.1"/>
</dbReference>
<dbReference type="PANTHER" id="PTHR12483:SF8">
    <property type="entry name" value="PROTEIN SLC31A2"/>
    <property type="match status" value="1"/>
</dbReference>
<dbReference type="PANTHER" id="PTHR12483">
    <property type="entry name" value="SOLUTE CARRIER FAMILY 31 COPPER TRANSPORTERS"/>
    <property type="match status" value="1"/>
</dbReference>
<feature type="transmembrane region" description="Helical" evidence="5">
    <location>
        <begin position="50"/>
        <end position="70"/>
    </location>
</feature>
<evidence type="ECO:0000256" key="4">
    <source>
        <dbReference type="ARBA" id="ARBA00023136"/>
    </source>
</evidence>
<proteinExistence type="inferred from homology"/>
<keyword evidence="5" id="KW-0186">Copper</keyword>
<gene>
    <name evidence="6" type="primary">slc31a2</name>
</gene>
<evidence type="ECO:0000256" key="2">
    <source>
        <dbReference type="ARBA" id="ARBA00022692"/>
    </source>
</evidence>
<dbReference type="GO" id="GO:0031902">
    <property type="term" value="C:late endosome membrane"/>
    <property type="evidence" value="ECO:0007669"/>
    <property type="project" value="UniProtKB-SubCell"/>
</dbReference>